<gene>
    <name evidence="1" type="ORF">BB561_006205</name>
</gene>
<accession>A0A2T9Y601</accession>
<dbReference type="AlphaFoldDB" id="A0A2T9Y601"/>
<name>A0A2T9Y601_9FUNG</name>
<sequence>MSLSKNLDDSLCVFLSNIRRSSVAGIFGNLILSTVNFELISLEQQNRNNSAIEELDNIRNYVETKVLARRDNINCCLKPYFALEITLVKRGEDSML</sequence>
<proteinExistence type="predicted"/>
<keyword evidence="2" id="KW-1185">Reference proteome</keyword>
<protein>
    <submittedName>
        <fullName evidence="1">Uncharacterized protein</fullName>
    </submittedName>
</protein>
<dbReference type="Proteomes" id="UP000245383">
    <property type="component" value="Unassembled WGS sequence"/>
</dbReference>
<evidence type="ECO:0000313" key="1">
    <source>
        <dbReference type="EMBL" id="PVU87714.1"/>
    </source>
</evidence>
<dbReference type="EMBL" id="MBFR01000456">
    <property type="protein sequence ID" value="PVU87714.1"/>
    <property type="molecule type" value="Genomic_DNA"/>
</dbReference>
<organism evidence="1 2">
    <name type="scientific">Smittium simulii</name>
    <dbReference type="NCBI Taxonomy" id="133385"/>
    <lineage>
        <taxon>Eukaryota</taxon>
        <taxon>Fungi</taxon>
        <taxon>Fungi incertae sedis</taxon>
        <taxon>Zoopagomycota</taxon>
        <taxon>Kickxellomycotina</taxon>
        <taxon>Harpellomycetes</taxon>
        <taxon>Harpellales</taxon>
        <taxon>Legeriomycetaceae</taxon>
        <taxon>Smittium</taxon>
    </lineage>
</organism>
<evidence type="ECO:0000313" key="2">
    <source>
        <dbReference type="Proteomes" id="UP000245383"/>
    </source>
</evidence>
<reference evidence="1 2" key="1">
    <citation type="journal article" date="2018" name="MBio">
        <title>Comparative Genomics Reveals the Core Gene Toolbox for the Fungus-Insect Symbiosis.</title>
        <authorList>
            <person name="Wang Y."/>
            <person name="Stata M."/>
            <person name="Wang W."/>
            <person name="Stajich J.E."/>
            <person name="White M.M."/>
            <person name="Moncalvo J.M."/>
        </authorList>
    </citation>
    <scope>NUCLEOTIDE SEQUENCE [LARGE SCALE GENOMIC DNA]</scope>
    <source>
        <strain evidence="1 2">SWE-8-4</strain>
    </source>
</reference>
<comment type="caution">
    <text evidence="1">The sequence shown here is derived from an EMBL/GenBank/DDBJ whole genome shotgun (WGS) entry which is preliminary data.</text>
</comment>